<comment type="caution">
    <text evidence="2">The sequence shown here is derived from an EMBL/GenBank/DDBJ whole genome shotgun (WGS) entry which is preliminary data.</text>
</comment>
<sequence length="176" mass="19306">MTQRSAKVHNKKKSLCEKSIILVANIIKLSSLSFVTMSCGTTSFGATTAAKNSSSTSTTTTVPAVSAKAVVDDDETKDELMVAAVERSRSGHMRAKKPEAGGLERSRSYLMEPPPYKDSPPSYVIKKEFSTVDDMADDFISRKRKKINNMSDLITSAPKHFSSELPPKAKEVKLFR</sequence>
<evidence type="ECO:0000313" key="3">
    <source>
        <dbReference type="Proteomes" id="UP000237000"/>
    </source>
</evidence>
<feature type="region of interest" description="Disordered" evidence="1">
    <location>
        <begin position="149"/>
        <end position="176"/>
    </location>
</feature>
<dbReference type="InParanoid" id="A0A2P5BY72"/>
<feature type="compositionally biased region" description="Basic and acidic residues" evidence="1">
    <location>
        <begin position="167"/>
        <end position="176"/>
    </location>
</feature>
<organism evidence="2 3">
    <name type="scientific">Trema orientale</name>
    <name type="common">Charcoal tree</name>
    <name type="synonym">Celtis orientalis</name>
    <dbReference type="NCBI Taxonomy" id="63057"/>
    <lineage>
        <taxon>Eukaryota</taxon>
        <taxon>Viridiplantae</taxon>
        <taxon>Streptophyta</taxon>
        <taxon>Embryophyta</taxon>
        <taxon>Tracheophyta</taxon>
        <taxon>Spermatophyta</taxon>
        <taxon>Magnoliopsida</taxon>
        <taxon>eudicotyledons</taxon>
        <taxon>Gunneridae</taxon>
        <taxon>Pentapetalae</taxon>
        <taxon>rosids</taxon>
        <taxon>fabids</taxon>
        <taxon>Rosales</taxon>
        <taxon>Cannabaceae</taxon>
        <taxon>Trema</taxon>
    </lineage>
</organism>
<dbReference type="OrthoDB" id="1916329at2759"/>
<evidence type="ECO:0000313" key="2">
    <source>
        <dbReference type="EMBL" id="PON53742.1"/>
    </source>
</evidence>
<keyword evidence="3" id="KW-1185">Reference proteome</keyword>
<reference evidence="3" key="1">
    <citation type="submission" date="2016-06" db="EMBL/GenBank/DDBJ databases">
        <title>Parallel loss of symbiosis genes in relatives of nitrogen-fixing non-legume Parasponia.</title>
        <authorList>
            <person name="Van Velzen R."/>
            <person name="Holmer R."/>
            <person name="Bu F."/>
            <person name="Rutten L."/>
            <person name="Van Zeijl A."/>
            <person name="Liu W."/>
            <person name="Santuari L."/>
            <person name="Cao Q."/>
            <person name="Sharma T."/>
            <person name="Shen D."/>
            <person name="Roswanjaya Y."/>
            <person name="Wardhani T."/>
            <person name="Kalhor M.S."/>
            <person name="Jansen J."/>
            <person name="Van den Hoogen J."/>
            <person name="Gungor B."/>
            <person name="Hartog M."/>
            <person name="Hontelez J."/>
            <person name="Verver J."/>
            <person name="Yang W.-C."/>
            <person name="Schijlen E."/>
            <person name="Repin R."/>
            <person name="Schilthuizen M."/>
            <person name="Schranz E."/>
            <person name="Heidstra R."/>
            <person name="Miyata K."/>
            <person name="Fedorova E."/>
            <person name="Kohlen W."/>
            <person name="Bisseling T."/>
            <person name="Smit S."/>
            <person name="Geurts R."/>
        </authorList>
    </citation>
    <scope>NUCLEOTIDE SEQUENCE [LARGE SCALE GENOMIC DNA]</scope>
    <source>
        <strain evidence="3">cv. RG33-2</strain>
    </source>
</reference>
<evidence type="ECO:0000256" key="1">
    <source>
        <dbReference type="SAM" id="MobiDB-lite"/>
    </source>
</evidence>
<protein>
    <submittedName>
        <fullName evidence="2">Uncharacterized protein</fullName>
    </submittedName>
</protein>
<feature type="region of interest" description="Disordered" evidence="1">
    <location>
        <begin position="87"/>
        <end position="117"/>
    </location>
</feature>
<dbReference type="AlphaFoldDB" id="A0A2P5BY72"/>
<name>A0A2P5BY72_TREOI</name>
<dbReference type="Proteomes" id="UP000237000">
    <property type="component" value="Unassembled WGS sequence"/>
</dbReference>
<proteinExistence type="predicted"/>
<accession>A0A2P5BY72</accession>
<dbReference type="EMBL" id="JXTC01000440">
    <property type="protein sequence ID" value="PON53742.1"/>
    <property type="molecule type" value="Genomic_DNA"/>
</dbReference>
<feature type="compositionally biased region" description="Basic and acidic residues" evidence="1">
    <location>
        <begin position="96"/>
        <end position="107"/>
    </location>
</feature>
<gene>
    <name evidence="2" type="ORF">TorRG33x02_304280</name>
</gene>